<evidence type="ECO:0000313" key="3">
    <source>
        <dbReference type="Proteomes" id="UP000248482"/>
    </source>
</evidence>
<dbReference type="GeneID" id="111144030"/>
<dbReference type="GO" id="GO:0071014">
    <property type="term" value="C:post-mRNA release spliceosomal complex"/>
    <property type="evidence" value="ECO:0007669"/>
    <property type="project" value="TreeGrafter"/>
</dbReference>
<dbReference type="RefSeq" id="XP_022353806.1">
    <property type="nucleotide sequence ID" value="XM_022498098.1"/>
</dbReference>
<dbReference type="PANTHER" id="PTHR31551">
    <property type="entry name" value="PRE-MRNA-SPLICING FACTOR CWF18"/>
    <property type="match status" value="1"/>
</dbReference>
<accession>A0A2Y9IZM2</accession>
<dbReference type="STRING" id="391180.A0A2Y9IZM2"/>
<dbReference type="AlphaFoldDB" id="A0A2Y9IZM2"/>
<dbReference type="PANTHER" id="PTHR31551:SF1">
    <property type="entry name" value="COILED-COIL DOMAIN-CONTAINING PROTEIN 12"/>
    <property type="match status" value="1"/>
</dbReference>
<gene>
    <name evidence="4 5" type="primary">LOC111144030</name>
</gene>
<dbReference type="InterPro" id="IPR013169">
    <property type="entry name" value="mRNA_splic_Cwf18-like"/>
</dbReference>
<evidence type="ECO:0000256" key="2">
    <source>
        <dbReference type="SAM" id="MobiDB-lite"/>
    </source>
</evidence>
<evidence type="ECO:0000313" key="5">
    <source>
        <dbReference type="RefSeq" id="XP_022353806.1"/>
    </source>
</evidence>
<feature type="region of interest" description="Disordered" evidence="2">
    <location>
        <begin position="151"/>
        <end position="171"/>
    </location>
</feature>
<dbReference type="Proteomes" id="UP000248482">
    <property type="component" value="Unplaced"/>
</dbReference>
<dbReference type="KEGG" id="elk:111144030"/>
<protein>
    <submittedName>
        <fullName evidence="4 5">Coiled-coil domain-containing protein 12 isoform X1</fullName>
    </submittedName>
</protein>
<feature type="region of interest" description="Disordered" evidence="2">
    <location>
        <begin position="1"/>
        <end position="23"/>
    </location>
</feature>
<keyword evidence="1" id="KW-0175">Coiled coil</keyword>
<dbReference type="RefSeq" id="XP_022353805.1">
    <property type="nucleotide sequence ID" value="XM_022498097.1"/>
</dbReference>
<proteinExistence type="predicted"/>
<keyword evidence="3" id="KW-1185">Reference proteome</keyword>
<organism evidence="3 5">
    <name type="scientific">Enhydra lutris kenyoni</name>
    <name type="common">northern sea otter</name>
    <dbReference type="NCBI Taxonomy" id="391180"/>
    <lineage>
        <taxon>Eukaryota</taxon>
        <taxon>Metazoa</taxon>
        <taxon>Chordata</taxon>
        <taxon>Craniata</taxon>
        <taxon>Vertebrata</taxon>
        <taxon>Euteleostomi</taxon>
        <taxon>Mammalia</taxon>
        <taxon>Eutheria</taxon>
        <taxon>Laurasiatheria</taxon>
        <taxon>Carnivora</taxon>
        <taxon>Caniformia</taxon>
        <taxon>Musteloidea</taxon>
        <taxon>Mustelidae</taxon>
        <taxon>Lutrinae</taxon>
        <taxon>Enhydra</taxon>
    </lineage>
</organism>
<dbReference type="OrthoDB" id="10261348at2759"/>
<feature type="coiled-coil region" evidence="1">
    <location>
        <begin position="122"/>
        <end position="149"/>
    </location>
</feature>
<dbReference type="Pfam" id="PF08315">
    <property type="entry name" value="cwf18"/>
    <property type="match status" value="1"/>
</dbReference>
<reference evidence="4 5" key="1">
    <citation type="submission" date="2025-04" db="UniProtKB">
        <authorList>
            <consortium name="RefSeq"/>
        </authorList>
    </citation>
    <scope>IDENTIFICATION</scope>
    <source>
        <tissue evidence="4 5">Blood</tissue>
    </source>
</reference>
<dbReference type="GO" id="GO:0005684">
    <property type="term" value="C:U2-type spliceosomal complex"/>
    <property type="evidence" value="ECO:0007669"/>
    <property type="project" value="TreeGrafter"/>
</dbReference>
<sequence length="171" mass="18879">MQAMPALPLGALAEKGTGGAGELGDDWHQRAPQLRPLPLAKCMATDTCCLGSRKSCCAGTELRLRNYVPEDEDLKRRRVPPAKPVAVEEKVKEQLEAAKPEPIIEEVDLANLAPRKPDWDLKRDVAKKLEKLEKRTQRAIAELIRERLKGQEDSLASAVDATTEQEACDSD</sequence>
<name>A0A2Y9IZM2_ENHLU</name>
<evidence type="ECO:0000256" key="1">
    <source>
        <dbReference type="SAM" id="Coils"/>
    </source>
</evidence>
<evidence type="ECO:0000313" key="4">
    <source>
        <dbReference type="RefSeq" id="XP_022353805.1"/>
    </source>
</evidence>